<dbReference type="AlphaFoldDB" id="A0A699YW96"/>
<sequence length="43" mass="4626">SPDTECARTSCVCVKPAVPGSSIMWGNCSQQLQSLVNGQPPWY</sequence>
<dbReference type="EMBL" id="BLLF01000730">
    <property type="protein sequence ID" value="GFH14473.1"/>
    <property type="molecule type" value="Genomic_DNA"/>
</dbReference>
<dbReference type="Proteomes" id="UP000485058">
    <property type="component" value="Unassembled WGS sequence"/>
</dbReference>
<evidence type="ECO:0000313" key="2">
    <source>
        <dbReference type="Proteomes" id="UP000485058"/>
    </source>
</evidence>
<accession>A0A699YW96</accession>
<proteinExistence type="predicted"/>
<keyword evidence="2" id="KW-1185">Reference proteome</keyword>
<feature type="non-terminal residue" evidence="1">
    <location>
        <position position="1"/>
    </location>
</feature>
<reference evidence="1 2" key="1">
    <citation type="submission" date="2020-02" db="EMBL/GenBank/DDBJ databases">
        <title>Draft genome sequence of Haematococcus lacustris strain NIES-144.</title>
        <authorList>
            <person name="Morimoto D."/>
            <person name="Nakagawa S."/>
            <person name="Yoshida T."/>
            <person name="Sawayama S."/>
        </authorList>
    </citation>
    <scope>NUCLEOTIDE SEQUENCE [LARGE SCALE GENOMIC DNA]</scope>
    <source>
        <strain evidence="1 2">NIES-144</strain>
    </source>
</reference>
<organism evidence="1 2">
    <name type="scientific">Haematococcus lacustris</name>
    <name type="common">Green alga</name>
    <name type="synonym">Haematococcus pluvialis</name>
    <dbReference type="NCBI Taxonomy" id="44745"/>
    <lineage>
        <taxon>Eukaryota</taxon>
        <taxon>Viridiplantae</taxon>
        <taxon>Chlorophyta</taxon>
        <taxon>core chlorophytes</taxon>
        <taxon>Chlorophyceae</taxon>
        <taxon>CS clade</taxon>
        <taxon>Chlamydomonadales</taxon>
        <taxon>Haematococcaceae</taxon>
        <taxon>Haematococcus</taxon>
    </lineage>
</organism>
<evidence type="ECO:0000313" key="1">
    <source>
        <dbReference type="EMBL" id="GFH14473.1"/>
    </source>
</evidence>
<name>A0A699YW96_HAELA</name>
<comment type="caution">
    <text evidence="1">The sequence shown here is derived from an EMBL/GenBank/DDBJ whole genome shotgun (WGS) entry which is preliminary data.</text>
</comment>
<gene>
    <name evidence="1" type="ORF">HaLaN_10534</name>
</gene>
<protein>
    <submittedName>
        <fullName evidence="1">Uncharacterized protein</fullName>
    </submittedName>
</protein>